<dbReference type="PANTHER" id="PTHR45627:SF8">
    <property type="entry name" value="ADENYLATE CYCLASE TYPE 9"/>
    <property type="match status" value="1"/>
</dbReference>
<keyword evidence="14" id="KW-0115">cAMP biosynthesis</keyword>
<dbReference type="GO" id="GO:0046872">
    <property type="term" value="F:metal ion binding"/>
    <property type="evidence" value="ECO:0007669"/>
    <property type="project" value="UniProtKB-KW"/>
</dbReference>
<evidence type="ECO:0000256" key="17">
    <source>
        <dbReference type="ARBA" id="ARBA00023211"/>
    </source>
</evidence>
<feature type="transmembrane region" description="Helical" evidence="25">
    <location>
        <begin position="902"/>
        <end position="927"/>
    </location>
</feature>
<feature type="transmembrane region" description="Helical" evidence="25">
    <location>
        <begin position="875"/>
        <end position="896"/>
    </location>
</feature>
<evidence type="ECO:0000256" key="2">
    <source>
        <dbReference type="ARBA" id="ARBA00001936"/>
    </source>
</evidence>
<evidence type="ECO:0000256" key="9">
    <source>
        <dbReference type="ARBA" id="ARBA00022737"/>
    </source>
</evidence>
<comment type="similarity">
    <text evidence="23">Belongs to the adenylyl cyclase class-4/guanylyl cyclase family.</text>
</comment>
<dbReference type="GO" id="GO:0006171">
    <property type="term" value="P:cAMP biosynthetic process"/>
    <property type="evidence" value="ECO:0007669"/>
    <property type="project" value="UniProtKB-KW"/>
</dbReference>
<dbReference type="InterPro" id="IPR018297">
    <property type="entry name" value="A/G_cyclase_CS"/>
</dbReference>
<name>A0A1B6EBZ2_9HEMI</name>
<keyword evidence="11" id="KW-0067">ATP-binding</keyword>
<evidence type="ECO:0000256" key="8">
    <source>
        <dbReference type="ARBA" id="ARBA00022723"/>
    </source>
</evidence>
<feature type="region of interest" description="Disordered" evidence="24">
    <location>
        <begin position="1"/>
        <end position="40"/>
    </location>
</feature>
<comment type="cofactor">
    <cofactor evidence="3">
        <name>Mg(2+)</name>
        <dbReference type="ChEBI" id="CHEBI:18420"/>
    </cofactor>
</comment>
<dbReference type="GO" id="GO:0005886">
    <property type="term" value="C:plasma membrane"/>
    <property type="evidence" value="ECO:0007669"/>
    <property type="project" value="UniProtKB-SubCell"/>
</dbReference>
<dbReference type="EMBL" id="GEDC01001843">
    <property type="protein sequence ID" value="JAS35455.1"/>
    <property type="molecule type" value="Transcribed_RNA"/>
</dbReference>
<evidence type="ECO:0000256" key="7">
    <source>
        <dbReference type="ARBA" id="ARBA00022692"/>
    </source>
</evidence>
<feature type="domain" description="Guanylate cyclase" evidence="26">
    <location>
        <begin position="350"/>
        <end position="477"/>
    </location>
</feature>
<feature type="region of interest" description="Disordered" evidence="24">
    <location>
        <begin position="697"/>
        <end position="717"/>
    </location>
</feature>
<evidence type="ECO:0000256" key="15">
    <source>
        <dbReference type="ARBA" id="ARBA00023136"/>
    </source>
</evidence>
<evidence type="ECO:0000256" key="19">
    <source>
        <dbReference type="ARBA" id="ARBA00070496"/>
    </source>
</evidence>
<dbReference type="PANTHER" id="PTHR45627">
    <property type="entry name" value="ADENYLATE CYCLASE TYPE 1"/>
    <property type="match status" value="1"/>
</dbReference>
<feature type="transmembrane region" description="Helical" evidence="25">
    <location>
        <begin position="1113"/>
        <end position="1131"/>
    </location>
</feature>
<feature type="transmembrane region" description="Helical" evidence="25">
    <location>
        <begin position="178"/>
        <end position="200"/>
    </location>
</feature>
<dbReference type="GO" id="GO:0005524">
    <property type="term" value="F:ATP binding"/>
    <property type="evidence" value="ECO:0007669"/>
    <property type="project" value="UniProtKB-KW"/>
</dbReference>
<reference evidence="27" key="1">
    <citation type="submission" date="2015-12" db="EMBL/GenBank/DDBJ databases">
        <title>De novo transcriptome assembly of four potential Pierce s Disease insect vectors from Arizona vineyards.</title>
        <authorList>
            <person name="Tassone E.E."/>
        </authorList>
    </citation>
    <scope>NUCLEOTIDE SEQUENCE</scope>
</reference>
<keyword evidence="9" id="KW-0677">Repeat</keyword>
<feature type="transmembrane region" description="Helical" evidence="25">
    <location>
        <begin position="212"/>
        <end position="236"/>
    </location>
</feature>
<proteinExistence type="inferred from homology"/>
<evidence type="ECO:0000256" key="24">
    <source>
        <dbReference type="SAM" id="MobiDB-lite"/>
    </source>
</evidence>
<dbReference type="CDD" id="cd07302">
    <property type="entry name" value="CHD"/>
    <property type="match status" value="2"/>
</dbReference>
<evidence type="ECO:0000256" key="23">
    <source>
        <dbReference type="RuleBase" id="RU000405"/>
    </source>
</evidence>
<dbReference type="FunFam" id="3.30.70.1230:FF:000014">
    <property type="entry name" value="adenylate cyclase type 9"/>
    <property type="match status" value="1"/>
</dbReference>
<comment type="catalytic activity">
    <reaction evidence="1">
        <text>ATP = 3',5'-cyclic AMP + diphosphate</text>
        <dbReference type="Rhea" id="RHEA:15389"/>
        <dbReference type="ChEBI" id="CHEBI:30616"/>
        <dbReference type="ChEBI" id="CHEBI:33019"/>
        <dbReference type="ChEBI" id="CHEBI:58165"/>
        <dbReference type="EC" id="4.6.1.1"/>
    </reaction>
</comment>
<feature type="transmembrane region" description="Helical" evidence="25">
    <location>
        <begin position="970"/>
        <end position="988"/>
    </location>
</feature>
<dbReference type="GO" id="GO:0007189">
    <property type="term" value="P:adenylate cyclase-activating G protein-coupled receptor signaling pathway"/>
    <property type="evidence" value="ECO:0007669"/>
    <property type="project" value="TreeGrafter"/>
</dbReference>
<dbReference type="EC" id="4.6.1.1" evidence="5"/>
<organism evidence="27">
    <name type="scientific">Clastoptera arizonana</name>
    <name type="common">Arizona spittle bug</name>
    <dbReference type="NCBI Taxonomy" id="38151"/>
    <lineage>
        <taxon>Eukaryota</taxon>
        <taxon>Metazoa</taxon>
        <taxon>Ecdysozoa</taxon>
        <taxon>Arthropoda</taxon>
        <taxon>Hexapoda</taxon>
        <taxon>Insecta</taxon>
        <taxon>Pterygota</taxon>
        <taxon>Neoptera</taxon>
        <taxon>Paraneoptera</taxon>
        <taxon>Hemiptera</taxon>
        <taxon>Auchenorrhyncha</taxon>
        <taxon>Cercopoidea</taxon>
        <taxon>Clastopteridae</taxon>
        <taxon>Clastoptera</taxon>
    </lineage>
</organism>
<sequence length="1382" mass="156961">MSEESPRIHPHNSEFSSENNRQHSVSFSREKDEINFKSETSGENIKEDDIQISLAPYIQAYLTDSSKYFECFGIPFPVPFERAARRSWWDPRFDSEILEGQYRQSAFPQIRLRFRYSLIYIFMVSLSWCSYLICKSALGLTDHESYRVGIIFGIFSLFTLFILLFTQSNLYQRFHLPVSIMTSTVMFALSLVSVGTISVLTPVGDFSLCIEILMIMYTVIPLPLYVCVILGVSYSVLFEFFIGSAFTLTPRILCHICVHLVGVHILVMTNVRMRGTFMKVGQSLLVRRQLEMEKQLKEKMIHSVMPPKVADWLMSEAANNGKDGKQSLQNEGDIKSLFRPFNMHRMEDVSILFADIVGFTKMSSTKTAEQLVSILNDLFERFDDLCAANGCEKISTLGDCYYCVSGCPEPRKDHAVCCVEMGLGMIRAIGEFDRESNEGVNMRVGIHTGTVLCGIVGTRRVKFDVWSNDVTLANRMESTGKPGQVHLSENTIKFLGDDYIFEEGDVVQGIKTYFVKGRHSIVSSNQSTLALPVVELSSSQILQNNRRSSISLATVISIHINQTAVFEEVLNNSRGFLSPEEFDNENPLSPILHDKNRLTPHPEIIRSNSNPSSSMLLPPRSKSPVQRILRISDEGWKATSLPSILDTENGDAETKPIEDKSVFSQRSLACSGVFSNKSKSNNWKYIKVNTEEIKTDDGTKVNKVSSQSEPQSPVSEKGEIYQLEMPREDQTSVCLSVYSRKDSGIRSNSRRSSIQHQLFVINGLTQGDQHRVSGYYTSSQSSLNNDAYIKGTKLPPPPSDHFCVLQKLRKQSDLQLIQCVQDNTASQRSYFVKPPLYGFSLFFRQEDMEREFRQKAHRAQNDCNSTLATARFNTYLDITVALVVFILLMISSLLMYNLSVKWFSVFIILCLLQMITLILCVRSIFFSQLESHLERFSTWYPWHMIGGILVSLPIIGVLTSFCNSLTVQDGVYHFAVLLFIGLIHFCNFTQLNCWMKSSIATITGLIYLILISSQLPYDINITQSVETNSSNFILNKTVPFNVTSELNNSSTSYLNKSTKHSSEVVPDFTFVPKHNKITRRDMEHSDIYFNIGMLNFSVHPIERHRNGKIDNGFYLEIYLDVLLLLLLVWFLNREFEISYRLSFHGNAVAARDKAKVQDMKDQADWLLHNIISRHVAKHLKNKAEYSENVKNAGIIFASIINFSEMYDESYLGGKECLRVLNELVSDFDELLSRPQFASVEKIKTIGSTYMAASGLNPTVRNGLESDQHLFDLMEFAIALQEVVEEFNRDLLEFNLILRIGYNYGDVTAGVIGTTKLYYDIWGDAVNIASRMDSTGMPGRIQVPASCLHILSQRYDFEPRGQVYVKGKDHMNVYLLIGRKQYA</sequence>
<keyword evidence="8" id="KW-0479">Metal-binding</keyword>
<dbReference type="Gene3D" id="3.30.70.1230">
    <property type="entry name" value="Nucleotide cyclase"/>
    <property type="match status" value="2"/>
</dbReference>
<feature type="domain" description="Guanylate cyclase" evidence="26">
    <location>
        <begin position="1193"/>
        <end position="1332"/>
    </location>
</feature>
<dbReference type="InterPro" id="IPR001054">
    <property type="entry name" value="A/G_cyclase"/>
</dbReference>
<feature type="transmembrane region" description="Helical" evidence="25">
    <location>
        <begin position="146"/>
        <end position="166"/>
    </location>
</feature>
<dbReference type="GO" id="GO:0035556">
    <property type="term" value="P:intracellular signal transduction"/>
    <property type="evidence" value="ECO:0007669"/>
    <property type="project" value="InterPro"/>
</dbReference>
<keyword evidence="12" id="KW-0460">Magnesium</keyword>
<evidence type="ECO:0000256" key="12">
    <source>
        <dbReference type="ARBA" id="ARBA00022842"/>
    </source>
</evidence>
<evidence type="ECO:0000256" key="11">
    <source>
        <dbReference type="ARBA" id="ARBA00022840"/>
    </source>
</evidence>
<gene>
    <name evidence="27" type="ORF">g.38624</name>
</gene>
<evidence type="ECO:0000256" key="10">
    <source>
        <dbReference type="ARBA" id="ARBA00022741"/>
    </source>
</evidence>
<feature type="transmembrane region" description="Helical" evidence="25">
    <location>
        <begin position="114"/>
        <end position="134"/>
    </location>
</feature>
<evidence type="ECO:0000259" key="26">
    <source>
        <dbReference type="PROSITE" id="PS50125"/>
    </source>
</evidence>
<keyword evidence="17" id="KW-0464">Manganese</keyword>
<keyword evidence="13 25" id="KW-1133">Transmembrane helix</keyword>
<keyword evidence="10" id="KW-0547">Nucleotide-binding</keyword>
<evidence type="ECO:0000256" key="20">
    <source>
        <dbReference type="ARBA" id="ARBA00081225"/>
    </source>
</evidence>
<keyword evidence="7 25" id="KW-0812">Transmembrane</keyword>
<protein>
    <recommendedName>
        <fullName evidence="19">Adenylate cyclase type 9</fullName>
        <ecNumber evidence="5">4.6.1.1</ecNumber>
    </recommendedName>
    <alternativeName>
        <fullName evidence="22">ATP pyrophosphate-lyase 9</fullName>
    </alternativeName>
    <alternativeName>
        <fullName evidence="20">Adenylate cyclase type IX</fullName>
    </alternativeName>
    <alternativeName>
        <fullName evidence="21">Adenylyl cyclase 9</fullName>
    </alternativeName>
</protein>
<comment type="cofactor">
    <cofactor evidence="2">
        <name>Mn(2+)</name>
        <dbReference type="ChEBI" id="CHEBI:29035"/>
    </cofactor>
</comment>
<feature type="compositionally biased region" description="Polar residues" evidence="24">
    <location>
        <begin position="13"/>
        <end position="27"/>
    </location>
</feature>
<evidence type="ECO:0000256" key="1">
    <source>
        <dbReference type="ARBA" id="ARBA00001593"/>
    </source>
</evidence>
<feature type="transmembrane region" description="Helical" evidence="25">
    <location>
        <begin position="248"/>
        <end position="269"/>
    </location>
</feature>
<keyword evidence="6" id="KW-1003">Cell membrane</keyword>
<dbReference type="PROSITE" id="PS50125">
    <property type="entry name" value="GUANYLATE_CYCLASE_2"/>
    <property type="match status" value="2"/>
</dbReference>
<evidence type="ECO:0000313" key="27">
    <source>
        <dbReference type="EMBL" id="JAS35455.1"/>
    </source>
</evidence>
<keyword evidence="16" id="KW-0325">Glycoprotein</keyword>
<feature type="compositionally biased region" description="Low complexity" evidence="24">
    <location>
        <begin position="703"/>
        <end position="715"/>
    </location>
</feature>
<dbReference type="GO" id="GO:0004016">
    <property type="term" value="F:adenylate cyclase activity"/>
    <property type="evidence" value="ECO:0007669"/>
    <property type="project" value="UniProtKB-EC"/>
</dbReference>
<dbReference type="InterPro" id="IPR029787">
    <property type="entry name" value="Nucleotide_cyclase"/>
</dbReference>
<evidence type="ECO:0000256" key="3">
    <source>
        <dbReference type="ARBA" id="ARBA00001946"/>
    </source>
</evidence>
<dbReference type="FunFam" id="3.30.70.1230:FF:000008">
    <property type="entry name" value="Adenylate cyclase type 9"/>
    <property type="match status" value="1"/>
</dbReference>
<evidence type="ECO:0000256" key="16">
    <source>
        <dbReference type="ARBA" id="ARBA00023180"/>
    </source>
</evidence>
<evidence type="ECO:0000256" key="18">
    <source>
        <dbReference type="ARBA" id="ARBA00023239"/>
    </source>
</evidence>
<dbReference type="SUPFAM" id="SSF55073">
    <property type="entry name" value="Nucleotide cyclase"/>
    <property type="match status" value="2"/>
</dbReference>
<dbReference type="Pfam" id="PF00211">
    <property type="entry name" value="Guanylate_cyc"/>
    <property type="match status" value="2"/>
</dbReference>
<evidence type="ECO:0000256" key="13">
    <source>
        <dbReference type="ARBA" id="ARBA00022989"/>
    </source>
</evidence>
<evidence type="ECO:0000256" key="4">
    <source>
        <dbReference type="ARBA" id="ARBA00004651"/>
    </source>
</evidence>
<evidence type="ECO:0000256" key="21">
    <source>
        <dbReference type="ARBA" id="ARBA00081232"/>
    </source>
</evidence>
<accession>A0A1B6EBZ2</accession>
<comment type="subcellular location">
    <subcellularLocation>
        <location evidence="4">Cell membrane</location>
        <topology evidence="4">Multi-pass membrane protein</topology>
    </subcellularLocation>
</comment>
<keyword evidence="15 25" id="KW-0472">Membrane</keyword>
<evidence type="ECO:0000256" key="22">
    <source>
        <dbReference type="ARBA" id="ARBA00081427"/>
    </source>
</evidence>
<evidence type="ECO:0000256" key="14">
    <source>
        <dbReference type="ARBA" id="ARBA00022998"/>
    </source>
</evidence>
<evidence type="ECO:0000256" key="6">
    <source>
        <dbReference type="ARBA" id="ARBA00022475"/>
    </source>
</evidence>
<evidence type="ECO:0000256" key="5">
    <source>
        <dbReference type="ARBA" id="ARBA00012201"/>
    </source>
</evidence>
<feature type="transmembrane region" description="Helical" evidence="25">
    <location>
        <begin position="939"/>
        <end position="958"/>
    </location>
</feature>
<dbReference type="PROSITE" id="PS00452">
    <property type="entry name" value="GUANYLATE_CYCLASE_1"/>
    <property type="match status" value="2"/>
</dbReference>
<evidence type="ECO:0000256" key="25">
    <source>
        <dbReference type="SAM" id="Phobius"/>
    </source>
</evidence>
<dbReference type="SMART" id="SM00044">
    <property type="entry name" value="CYCc"/>
    <property type="match status" value="2"/>
</dbReference>
<keyword evidence="18 23" id="KW-0456">Lyase</keyword>